<dbReference type="PRINTS" id="PR00081">
    <property type="entry name" value="GDHRDH"/>
</dbReference>
<feature type="region of interest" description="Disordered" evidence="5">
    <location>
        <begin position="221"/>
        <end position="249"/>
    </location>
</feature>
<dbReference type="PROSITE" id="PS00061">
    <property type="entry name" value="ADH_SHORT"/>
    <property type="match status" value="1"/>
</dbReference>
<dbReference type="Gene3D" id="3.40.50.720">
    <property type="entry name" value="NAD(P)-binding Rossmann-like Domain"/>
    <property type="match status" value="1"/>
</dbReference>
<evidence type="ECO:0000256" key="2">
    <source>
        <dbReference type="ARBA" id="ARBA00022857"/>
    </source>
</evidence>
<dbReference type="PRINTS" id="PR00080">
    <property type="entry name" value="SDRFAMILY"/>
</dbReference>
<dbReference type="PANTHER" id="PTHR43618:SF8">
    <property type="entry name" value="7ALPHA-HYDROXYSTEROID DEHYDROGENASE"/>
    <property type="match status" value="1"/>
</dbReference>
<gene>
    <name evidence="6" type="ORF">BJ986_001353</name>
</gene>
<dbReference type="RefSeq" id="WP_179421284.1">
    <property type="nucleotide sequence ID" value="NZ_JACCAB010000001.1"/>
</dbReference>
<dbReference type="InterPro" id="IPR002347">
    <property type="entry name" value="SDR_fam"/>
</dbReference>
<dbReference type="CDD" id="cd05233">
    <property type="entry name" value="SDR_c"/>
    <property type="match status" value="1"/>
</dbReference>
<accession>A0A852WNA0</accession>
<keyword evidence="7" id="KW-1185">Reference proteome</keyword>
<reference evidence="6 7" key="1">
    <citation type="submission" date="2020-07" db="EMBL/GenBank/DDBJ databases">
        <title>Sequencing the genomes of 1000 actinobacteria strains.</title>
        <authorList>
            <person name="Klenk H.-P."/>
        </authorList>
    </citation>
    <scope>NUCLEOTIDE SEQUENCE [LARGE SCALE GENOMIC DNA]</scope>
    <source>
        <strain evidence="6 7">DSM 23987</strain>
    </source>
</reference>
<dbReference type="Pfam" id="PF00106">
    <property type="entry name" value="adh_short"/>
    <property type="match status" value="1"/>
</dbReference>
<evidence type="ECO:0000256" key="1">
    <source>
        <dbReference type="ARBA" id="ARBA00006484"/>
    </source>
</evidence>
<protein>
    <submittedName>
        <fullName evidence="6">NAD(P)-dependent dehydrogenase (Short-subunit alcohol dehydrogenase family)</fullName>
    </submittedName>
</protein>
<dbReference type="EMBL" id="JACCAB010000001">
    <property type="protein sequence ID" value="NYG06866.1"/>
    <property type="molecule type" value="Genomic_DNA"/>
</dbReference>
<evidence type="ECO:0000256" key="5">
    <source>
        <dbReference type="SAM" id="MobiDB-lite"/>
    </source>
</evidence>
<dbReference type="Proteomes" id="UP000573599">
    <property type="component" value="Unassembled WGS sequence"/>
</dbReference>
<name>A0A852WNA0_9MICO</name>
<dbReference type="AlphaFoldDB" id="A0A852WNA0"/>
<dbReference type="InterPro" id="IPR020904">
    <property type="entry name" value="Sc_DH/Rdtase_CS"/>
</dbReference>
<evidence type="ECO:0000313" key="7">
    <source>
        <dbReference type="Proteomes" id="UP000573599"/>
    </source>
</evidence>
<sequence length="249" mass="25328">MHTALVTGGSAGLGLALTQDLAADGWHVVVDARDATRLERAVGALPGSVSPVPGDVTDPAHRQALADAVARAGRLDLLVHNASTLGPTPLPPLAAVGPDALGDVWLTNVAAPLALTQLVLPTLRACGGALVSISSDAAVEHYEGWGAYAASKAALDHLTLTLGVENPELAAYAVDPGDMRTAMHQAAFPGEDISDRPLPESVVPAIRALLRRRPVNGRYRAVDFAPPTGTSADPAGTGVTGADHQGVPA</sequence>
<comment type="similarity">
    <text evidence="1 4">Belongs to the short-chain dehydrogenases/reductases (SDR) family.</text>
</comment>
<dbReference type="GO" id="GO:0016491">
    <property type="term" value="F:oxidoreductase activity"/>
    <property type="evidence" value="ECO:0007669"/>
    <property type="project" value="UniProtKB-KW"/>
</dbReference>
<keyword evidence="3" id="KW-0560">Oxidoreductase</keyword>
<dbReference type="PANTHER" id="PTHR43618">
    <property type="entry name" value="7-ALPHA-HYDROXYSTEROID DEHYDROGENASE"/>
    <property type="match status" value="1"/>
</dbReference>
<dbReference type="SUPFAM" id="SSF51735">
    <property type="entry name" value="NAD(P)-binding Rossmann-fold domains"/>
    <property type="match status" value="1"/>
</dbReference>
<organism evidence="6 7">
    <name type="scientific">Pedococcus badiiscoriae</name>
    <dbReference type="NCBI Taxonomy" id="642776"/>
    <lineage>
        <taxon>Bacteria</taxon>
        <taxon>Bacillati</taxon>
        <taxon>Actinomycetota</taxon>
        <taxon>Actinomycetes</taxon>
        <taxon>Micrococcales</taxon>
        <taxon>Intrasporangiaceae</taxon>
        <taxon>Pedococcus</taxon>
    </lineage>
</organism>
<evidence type="ECO:0000256" key="4">
    <source>
        <dbReference type="RuleBase" id="RU000363"/>
    </source>
</evidence>
<keyword evidence="2" id="KW-0521">NADP</keyword>
<comment type="caution">
    <text evidence="6">The sequence shown here is derived from an EMBL/GenBank/DDBJ whole genome shotgun (WGS) entry which is preliminary data.</text>
</comment>
<evidence type="ECO:0000313" key="6">
    <source>
        <dbReference type="EMBL" id="NYG06866.1"/>
    </source>
</evidence>
<evidence type="ECO:0000256" key="3">
    <source>
        <dbReference type="ARBA" id="ARBA00023002"/>
    </source>
</evidence>
<dbReference type="InterPro" id="IPR052178">
    <property type="entry name" value="Sec_Metab_Biosynth_SDR"/>
</dbReference>
<dbReference type="InterPro" id="IPR036291">
    <property type="entry name" value="NAD(P)-bd_dom_sf"/>
</dbReference>
<proteinExistence type="inferred from homology"/>